<feature type="transmembrane region" description="Helical" evidence="3">
    <location>
        <begin position="885"/>
        <end position="907"/>
    </location>
</feature>
<evidence type="ECO:0000259" key="4">
    <source>
        <dbReference type="PROSITE" id="PS50075"/>
    </source>
</evidence>
<dbReference type="PROSITE" id="PS00012">
    <property type="entry name" value="PHOSPHOPANTETHEINE"/>
    <property type="match status" value="1"/>
</dbReference>
<dbReference type="Gene3D" id="3.30.300.30">
    <property type="match status" value="1"/>
</dbReference>
<dbReference type="InterPro" id="IPR025110">
    <property type="entry name" value="AMP-bd_C"/>
</dbReference>
<dbReference type="SUPFAM" id="SSF56801">
    <property type="entry name" value="Acetyl-CoA synthetase-like"/>
    <property type="match status" value="1"/>
</dbReference>
<dbReference type="Pfam" id="PF00550">
    <property type="entry name" value="PP-binding"/>
    <property type="match status" value="1"/>
</dbReference>
<dbReference type="SUPFAM" id="SSF47336">
    <property type="entry name" value="ACP-like"/>
    <property type="match status" value="1"/>
</dbReference>
<dbReference type="InterPro" id="IPR036736">
    <property type="entry name" value="ACP-like_sf"/>
</dbReference>
<evidence type="ECO:0000256" key="1">
    <source>
        <dbReference type="ARBA" id="ARBA00022450"/>
    </source>
</evidence>
<dbReference type="RefSeq" id="WP_078771465.1">
    <property type="nucleotide sequence ID" value="NZ_CBCSBR010000006.1"/>
</dbReference>
<dbReference type="InterPro" id="IPR009081">
    <property type="entry name" value="PP-bd_ACP"/>
</dbReference>
<keyword evidence="2" id="KW-0597">Phosphoprotein</keyword>
<feature type="domain" description="Carrier" evidence="4">
    <location>
        <begin position="511"/>
        <end position="588"/>
    </location>
</feature>
<dbReference type="PROSITE" id="PS50075">
    <property type="entry name" value="CARRIER"/>
    <property type="match status" value="1"/>
</dbReference>
<dbReference type="PANTHER" id="PTHR45527">
    <property type="entry name" value="NONRIBOSOMAL PEPTIDE SYNTHETASE"/>
    <property type="match status" value="1"/>
</dbReference>
<evidence type="ECO:0000313" key="5">
    <source>
        <dbReference type="EMBL" id="OPC65857.1"/>
    </source>
</evidence>
<dbReference type="InterPro" id="IPR012728">
    <property type="entry name" value="Pls/PosA_C"/>
</dbReference>
<keyword evidence="6" id="KW-1185">Reference proteome</keyword>
<dbReference type="NCBIfam" id="TIGR01733">
    <property type="entry name" value="AA-adenyl-dom"/>
    <property type="match status" value="1"/>
</dbReference>
<proteinExistence type="predicted"/>
<dbReference type="SUPFAM" id="SSF51161">
    <property type="entry name" value="Trimeric LpxA-like enzymes"/>
    <property type="match status" value="3"/>
</dbReference>
<dbReference type="Gene3D" id="1.10.1200.10">
    <property type="entry name" value="ACP-like"/>
    <property type="match status" value="1"/>
</dbReference>
<dbReference type="NCBIfam" id="TIGR02353">
    <property type="entry name" value="NRPS_term_dom"/>
    <property type="match status" value="1"/>
</dbReference>
<sequence length="1306" mass="147060">MNKSFILGKIAPEFIKNETLPELLIPTFEKYKTKPAFIFKDRTLTYEELDNWSNAIALRLKEEGVQEGDCVGVWYPRSMELPVAILGILKAGACYIPLDREMPEDRIKMVFTDINVKTYFSDTDAGIHCSPITIPEQPTEKVSLPEVAINPDNWAYVLFTSGSTGNPKGIPISHRNICHLIRSEEDFIGIKDTDKVYQGFSVSFDMWCEEVWISLFAGATIWIADATTVKAIDELSTVLIENKITILHAVPSILAIIDEVPALRLVNAGGEACTKQVQEKWAKPYRTFINSYGPTETTVSSNMAILNSTQELTIGPPLPNYHIAVVDENMNIVPHGERGEMIISGPGVSNGYFNLPELTAQKFLPNPFHELPGDTIYKTGDAVAFREDGFIDFQGRIDDQIKLRGYRIELGEIETRLNQLEGVSSAAVTVREDANQQGQLVGYAVMKSDADFNENEMRKELAKFLAPYMVPITIIKMKEMPRMPSGKIDRKKLPLPDSFLVQESTSHIEIGENDSVDEKLIKVLHIVFPGKDINLSQDFFTDLGGHSLLAATLVSHLRQKAGIPYASLKDVYENRPLAAFTEVLQKKQNTKAEHKEPFQKVSTLQYYLCNLAQTLSLLVVYGLLSIQIFFPYLAYYYFQLNGFGLHYALLSAMLLYTLIPPVYSLIILITKWLVIGKIKEGDYSLWGWYYFRWWLWKTVKRLMPSEFIVETPLYPKYLRLLGVKVHPSAQLSLLPIAAEDLVTIDENVTTSSGCCIDNASVENGILKIRKVHLKAHSYIGSSVVVCGETTIEEFGELQDLSCLNEGEKVGYGEIWNGSPAQKIRTKTTEETQQPELISAGKRSLFSLFYAISLFFFPLIIVLPLAPTLYTLYYLDERSSDYNFYYLWQAPILSTVYILLFILVVSFLTRLLQIKMKPGIYPVYSFTYYRKWVKDQIFNISLVVLHPLFASIYISKFYRMMGAKVGKNSEISTASDVSHNLLEIGEGSFIADAVILGEHDVRNGQLILAKTKIGNNSFVGNSGLIPQGYQLGDNMLIGVLSKAPTEEQLANSVEKDWFGSPPIGLPSRQKSDIFNDNLTYNPPASLKFARAIVEGIRIILPQTIIIICSVLFIAYTSVYLEGRIPLLLLLSPFYYLGIVALPAFFFTVLLKWILVTKYKKTEIPMYNLKVWLSEGITTLYEALAIPFFLDALRGTMWLPIFMRFLGVKIGKRVWLNTTDITEFDMVSIGDESMLNEECGPQTHLFEDRIMKVGSVKIGNQTTISARSIILYDTEIGDNVHVDALSLVMKGEVLSDNTSWHGSPVRGK</sequence>
<dbReference type="InterPro" id="IPR011004">
    <property type="entry name" value="Trimer_LpxA-like_sf"/>
</dbReference>
<dbReference type="Pfam" id="PF13193">
    <property type="entry name" value="AMP-binding_C"/>
    <property type="match status" value="1"/>
</dbReference>
<name>A0A1T3MMP2_9FLAO</name>
<feature type="transmembrane region" description="Helical" evidence="3">
    <location>
        <begin position="1097"/>
        <end position="1119"/>
    </location>
</feature>
<evidence type="ECO:0000313" key="6">
    <source>
        <dbReference type="Proteomes" id="UP000190813"/>
    </source>
</evidence>
<dbReference type="InterPro" id="IPR020845">
    <property type="entry name" value="AMP-binding_CS"/>
</dbReference>
<protein>
    <submittedName>
        <fullName evidence="5">Peptide synthetase</fullName>
    </submittedName>
</protein>
<keyword evidence="1" id="KW-0596">Phosphopantetheine</keyword>
<dbReference type="InterPro" id="IPR010071">
    <property type="entry name" value="AA_adenyl_dom"/>
</dbReference>
<dbReference type="CDD" id="cd05930">
    <property type="entry name" value="A_NRPS"/>
    <property type="match status" value="1"/>
</dbReference>
<dbReference type="Gene3D" id="2.160.10.10">
    <property type="entry name" value="Hexapeptide repeat proteins"/>
    <property type="match status" value="3"/>
</dbReference>
<comment type="caution">
    <text evidence="5">The sequence shown here is derived from an EMBL/GenBank/DDBJ whole genome shotgun (WGS) entry which is preliminary data.</text>
</comment>
<keyword evidence="3" id="KW-1133">Transmembrane helix</keyword>
<organism evidence="5 6">
    <name type="scientific">Elizabethkingia occulta</name>
    <dbReference type="NCBI Taxonomy" id="1867263"/>
    <lineage>
        <taxon>Bacteria</taxon>
        <taxon>Pseudomonadati</taxon>
        <taxon>Bacteroidota</taxon>
        <taxon>Flavobacteriia</taxon>
        <taxon>Flavobacteriales</taxon>
        <taxon>Weeksellaceae</taxon>
        <taxon>Elizabethkingia</taxon>
    </lineage>
</organism>
<keyword evidence="3" id="KW-0472">Membrane</keyword>
<gene>
    <name evidence="5" type="ORF">BAZ10_01055</name>
</gene>
<feature type="transmembrane region" description="Helical" evidence="3">
    <location>
        <begin position="844"/>
        <end position="865"/>
    </location>
</feature>
<reference evidence="5 6" key="1">
    <citation type="submission" date="2016-06" db="EMBL/GenBank/DDBJ databases">
        <title>Revisiting the taxonomy of the Elizabethkingia Genus based on Whole-Genome Sequencing, Optical Mapping, and MALDI-TOF.</title>
        <authorList>
            <person name="Nicholson A.C."/>
        </authorList>
    </citation>
    <scope>NUCLEOTIDE SEQUENCE [LARGE SCALE GENOMIC DNA]</scope>
    <source>
        <strain evidence="5 6">G4070</strain>
    </source>
</reference>
<dbReference type="FunFam" id="3.30.300.30:FF:000010">
    <property type="entry name" value="Enterobactin synthetase component F"/>
    <property type="match status" value="1"/>
</dbReference>
<dbReference type="GO" id="GO:0044550">
    <property type="term" value="P:secondary metabolite biosynthetic process"/>
    <property type="evidence" value="ECO:0007669"/>
    <property type="project" value="TreeGrafter"/>
</dbReference>
<dbReference type="InterPro" id="IPR042099">
    <property type="entry name" value="ANL_N_sf"/>
</dbReference>
<dbReference type="PANTHER" id="PTHR45527:SF1">
    <property type="entry name" value="FATTY ACID SYNTHASE"/>
    <property type="match status" value="1"/>
</dbReference>
<keyword evidence="3" id="KW-0812">Transmembrane</keyword>
<evidence type="ECO:0000256" key="3">
    <source>
        <dbReference type="SAM" id="Phobius"/>
    </source>
</evidence>
<dbReference type="EMBL" id="MAHX01000013">
    <property type="protein sequence ID" value="OPC65857.1"/>
    <property type="molecule type" value="Genomic_DNA"/>
</dbReference>
<dbReference type="InterPro" id="IPR045851">
    <property type="entry name" value="AMP-bd_C_sf"/>
</dbReference>
<feature type="transmembrane region" description="Helical" evidence="3">
    <location>
        <begin position="644"/>
        <end position="669"/>
    </location>
</feature>
<dbReference type="Pfam" id="PF00501">
    <property type="entry name" value="AMP-binding"/>
    <property type="match status" value="1"/>
</dbReference>
<dbReference type="GO" id="GO:0005737">
    <property type="term" value="C:cytoplasm"/>
    <property type="evidence" value="ECO:0007669"/>
    <property type="project" value="TreeGrafter"/>
</dbReference>
<dbReference type="InterPro" id="IPR006162">
    <property type="entry name" value="Ppantetheine_attach_site"/>
</dbReference>
<dbReference type="PROSITE" id="PS00455">
    <property type="entry name" value="AMP_BINDING"/>
    <property type="match status" value="1"/>
</dbReference>
<dbReference type="GO" id="GO:0043041">
    <property type="term" value="P:amino acid activation for nonribosomal peptide biosynthetic process"/>
    <property type="evidence" value="ECO:0007669"/>
    <property type="project" value="TreeGrafter"/>
</dbReference>
<dbReference type="Gene3D" id="3.40.50.12780">
    <property type="entry name" value="N-terminal domain of ligase-like"/>
    <property type="match status" value="1"/>
</dbReference>
<feature type="transmembrane region" description="Helical" evidence="3">
    <location>
        <begin position="615"/>
        <end position="638"/>
    </location>
</feature>
<dbReference type="GO" id="GO:0031177">
    <property type="term" value="F:phosphopantetheine binding"/>
    <property type="evidence" value="ECO:0007669"/>
    <property type="project" value="TreeGrafter"/>
</dbReference>
<evidence type="ECO:0000256" key="2">
    <source>
        <dbReference type="ARBA" id="ARBA00022553"/>
    </source>
</evidence>
<dbReference type="InterPro" id="IPR000873">
    <property type="entry name" value="AMP-dep_synth/lig_dom"/>
</dbReference>
<feature type="transmembrane region" description="Helical" evidence="3">
    <location>
        <begin position="1131"/>
        <end position="1154"/>
    </location>
</feature>
<dbReference type="Proteomes" id="UP000190813">
    <property type="component" value="Unassembled WGS sequence"/>
</dbReference>
<accession>A0A1T3MMP2</accession>